<gene>
    <name evidence="2" type="ORF">GF339_02895</name>
</gene>
<dbReference type="Gene3D" id="2.60.120.10">
    <property type="entry name" value="Jelly Rolls"/>
    <property type="match status" value="1"/>
</dbReference>
<dbReference type="PANTHER" id="PTHR40112">
    <property type="entry name" value="H2HPP ISOMERASE"/>
    <property type="match status" value="1"/>
</dbReference>
<dbReference type="SUPFAM" id="SSF51182">
    <property type="entry name" value="RmlC-like cupins"/>
    <property type="match status" value="1"/>
</dbReference>
<dbReference type="PANTHER" id="PTHR40112:SF1">
    <property type="entry name" value="H2HPP ISOMERASE"/>
    <property type="match status" value="1"/>
</dbReference>
<dbReference type="Pfam" id="PF07883">
    <property type="entry name" value="Cupin_2"/>
    <property type="match status" value="1"/>
</dbReference>
<dbReference type="EMBL" id="WJJP01000086">
    <property type="protein sequence ID" value="MBD3323502.1"/>
    <property type="molecule type" value="Genomic_DNA"/>
</dbReference>
<sequence>MAFYELSDLGDTPLINGITLKAIYGENLSASFLELPSFSRVPPHHHSNEQIGIVLQGEIEYTIGGETQVCHEGMAFVIPPNVCHSLVVVSERPAKLVDVFTPIRKASEHVYAS</sequence>
<proteinExistence type="predicted"/>
<protein>
    <submittedName>
        <fullName evidence="2">Cupin domain-containing protein</fullName>
    </submittedName>
</protein>
<reference evidence="2" key="1">
    <citation type="submission" date="2019-11" db="EMBL/GenBank/DDBJ databases">
        <title>Microbial mats filling the niche in hypersaline microbial mats.</title>
        <authorList>
            <person name="Wong H.L."/>
            <person name="Macleod F.I."/>
            <person name="White R.A. III"/>
            <person name="Burns B.P."/>
        </authorList>
    </citation>
    <scope>NUCLEOTIDE SEQUENCE</scope>
    <source>
        <strain evidence="2">Rbin_158</strain>
    </source>
</reference>
<dbReference type="InterPro" id="IPR013096">
    <property type="entry name" value="Cupin_2"/>
</dbReference>
<dbReference type="Proteomes" id="UP000649604">
    <property type="component" value="Unassembled WGS sequence"/>
</dbReference>
<accession>A0A9D5Q4S8</accession>
<dbReference type="AlphaFoldDB" id="A0A9D5Q4S8"/>
<comment type="caution">
    <text evidence="2">The sequence shown here is derived from an EMBL/GenBank/DDBJ whole genome shotgun (WGS) entry which is preliminary data.</text>
</comment>
<dbReference type="InterPro" id="IPR014710">
    <property type="entry name" value="RmlC-like_jellyroll"/>
</dbReference>
<dbReference type="CDD" id="cd02238">
    <property type="entry name" value="cupin_KdgF"/>
    <property type="match status" value="1"/>
</dbReference>
<name>A0A9D5Q4S8_9BACT</name>
<organism evidence="2 3">
    <name type="scientific">candidate division KSB3 bacterium</name>
    <dbReference type="NCBI Taxonomy" id="2044937"/>
    <lineage>
        <taxon>Bacteria</taxon>
        <taxon>candidate division KSB3</taxon>
    </lineage>
</organism>
<dbReference type="InterPro" id="IPR011051">
    <property type="entry name" value="RmlC_Cupin_sf"/>
</dbReference>
<dbReference type="InterPro" id="IPR052535">
    <property type="entry name" value="Bacilysin_H2HPP_isomerase"/>
</dbReference>
<feature type="domain" description="Cupin type-2" evidence="1">
    <location>
        <begin position="40"/>
        <end position="100"/>
    </location>
</feature>
<evidence type="ECO:0000259" key="1">
    <source>
        <dbReference type="Pfam" id="PF07883"/>
    </source>
</evidence>
<evidence type="ECO:0000313" key="2">
    <source>
        <dbReference type="EMBL" id="MBD3323502.1"/>
    </source>
</evidence>
<evidence type="ECO:0000313" key="3">
    <source>
        <dbReference type="Proteomes" id="UP000649604"/>
    </source>
</evidence>